<evidence type="ECO:0000313" key="3">
    <source>
        <dbReference type="Proteomes" id="UP000527143"/>
    </source>
</evidence>
<evidence type="ECO:0000313" key="2">
    <source>
        <dbReference type="EMBL" id="MBB5712810.1"/>
    </source>
</evidence>
<dbReference type="Proteomes" id="UP000527143">
    <property type="component" value="Unassembled WGS sequence"/>
</dbReference>
<dbReference type="PANTHER" id="PTHR12302">
    <property type="entry name" value="EBNA2 BINDING PROTEIN P100"/>
    <property type="match status" value="1"/>
</dbReference>
<feature type="domain" description="TNase-like" evidence="1">
    <location>
        <begin position="59"/>
        <end position="185"/>
    </location>
</feature>
<reference evidence="2 3" key="1">
    <citation type="submission" date="2020-08" db="EMBL/GenBank/DDBJ databases">
        <title>Genomic Encyclopedia of Type Strains, Phase IV (KMG-IV): sequencing the most valuable type-strain genomes for metagenomic binning, comparative biology and taxonomic classification.</title>
        <authorList>
            <person name="Goeker M."/>
        </authorList>
    </citation>
    <scope>NUCLEOTIDE SEQUENCE [LARGE SCALE GENOMIC DNA]</scope>
    <source>
        <strain evidence="2 3">DSM 26736</strain>
    </source>
</reference>
<gene>
    <name evidence="2" type="ORF">FHT02_004071</name>
</gene>
<proteinExistence type="predicted"/>
<dbReference type="SMART" id="SM00318">
    <property type="entry name" value="SNc"/>
    <property type="match status" value="1"/>
</dbReference>
<dbReference type="SUPFAM" id="SSF50199">
    <property type="entry name" value="Staphylococcal nuclease"/>
    <property type="match status" value="1"/>
</dbReference>
<sequence>MFLLVMSRTGRRQHGSPDSVQSKTTKDLMRLIAIALALSTTACDARLPEALAGSIGDSEPLKAKARAIDGDTVSIDFRLFGADAVERRAMCERDGSCWPCGKAAQDYASRFLKQGSATIHLTGEQSYGRPVASVSVDGQDMGEAMISAGFAVPATSFLKNDPERARAYEAAYEEAGTKHLGVHAGAFIEPSRWRKGERLACERKGRWQ</sequence>
<accession>A0A840YT12</accession>
<dbReference type="RefSeq" id="WP_343057010.1">
    <property type="nucleotide sequence ID" value="NZ_JACIJF010000026.1"/>
</dbReference>
<dbReference type="EMBL" id="JACIJF010000026">
    <property type="protein sequence ID" value="MBB5712810.1"/>
    <property type="molecule type" value="Genomic_DNA"/>
</dbReference>
<keyword evidence="2" id="KW-0255">Endonuclease</keyword>
<dbReference type="InterPro" id="IPR035437">
    <property type="entry name" value="SNase_OB-fold_sf"/>
</dbReference>
<dbReference type="InterPro" id="IPR016071">
    <property type="entry name" value="Staphylococal_nuclease_OB-fold"/>
</dbReference>
<protein>
    <submittedName>
        <fullName evidence="2">Endonuclease YncB(Thermonuclease family)</fullName>
    </submittedName>
</protein>
<dbReference type="GO" id="GO:0004519">
    <property type="term" value="F:endonuclease activity"/>
    <property type="evidence" value="ECO:0007669"/>
    <property type="project" value="UniProtKB-KW"/>
</dbReference>
<dbReference type="PANTHER" id="PTHR12302:SF26">
    <property type="entry name" value="BLR1266 PROTEIN"/>
    <property type="match status" value="1"/>
</dbReference>
<comment type="caution">
    <text evidence="2">The sequence shown here is derived from an EMBL/GenBank/DDBJ whole genome shotgun (WGS) entry which is preliminary data.</text>
</comment>
<keyword evidence="2" id="KW-0378">Hydrolase</keyword>
<keyword evidence="2" id="KW-0540">Nuclease</keyword>
<dbReference type="Gene3D" id="2.40.50.90">
    <property type="match status" value="1"/>
</dbReference>
<dbReference type="Pfam" id="PF00565">
    <property type="entry name" value="SNase"/>
    <property type="match status" value="1"/>
</dbReference>
<name>A0A840YT12_9SPHN</name>
<keyword evidence="3" id="KW-1185">Reference proteome</keyword>
<organism evidence="2 3">
    <name type="scientific">Sphingomonas xinjiangensis</name>
    <dbReference type="NCBI Taxonomy" id="643568"/>
    <lineage>
        <taxon>Bacteria</taxon>
        <taxon>Pseudomonadati</taxon>
        <taxon>Pseudomonadota</taxon>
        <taxon>Alphaproteobacteria</taxon>
        <taxon>Sphingomonadales</taxon>
        <taxon>Sphingomonadaceae</taxon>
        <taxon>Sphingomonas</taxon>
    </lineage>
</organism>
<dbReference type="AlphaFoldDB" id="A0A840YT12"/>
<evidence type="ECO:0000259" key="1">
    <source>
        <dbReference type="SMART" id="SM00318"/>
    </source>
</evidence>